<sequence>MRAIILIVAIAIIMLVIYKLSSFSLFEENNIRLKAVDVPGKKYKLNLYHIPSNATNQSYIQVRLQNEEKESVLKSYERYNYLVSCKVDNKYLRLILRDTTFNKKPADTILLKLP</sequence>
<accession>A0ABU7I5E5</accession>
<evidence type="ECO:0000313" key="1">
    <source>
        <dbReference type="EMBL" id="MEE1944587.1"/>
    </source>
</evidence>
<keyword evidence="2" id="KW-1185">Reference proteome</keyword>
<protein>
    <recommendedName>
        <fullName evidence="3">YxeA family protein</fullName>
    </recommendedName>
</protein>
<evidence type="ECO:0000313" key="2">
    <source>
        <dbReference type="Proteomes" id="UP001336835"/>
    </source>
</evidence>
<gene>
    <name evidence="1" type="ORF">VRU48_05675</name>
</gene>
<reference evidence="1 2" key="1">
    <citation type="submission" date="2024-01" db="EMBL/GenBank/DDBJ databases">
        <title>Pedobacter sp. nov., isolated from fresh soil.</title>
        <authorList>
            <person name="Le N.T.T."/>
        </authorList>
    </citation>
    <scope>NUCLEOTIDE SEQUENCE [LARGE SCALE GENOMIC DNA]</scope>
    <source>
        <strain evidence="1 2">KR3-3</strain>
    </source>
</reference>
<proteinExistence type="predicted"/>
<comment type="caution">
    <text evidence="1">The sequence shown here is derived from an EMBL/GenBank/DDBJ whole genome shotgun (WGS) entry which is preliminary data.</text>
</comment>
<dbReference type="RefSeq" id="WP_330106955.1">
    <property type="nucleotide sequence ID" value="NZ_JAZDQT010000001.1"/>
</dbReference>
<name>A0ABU7I5E5_9SPHI</name>
<dbReference type="EMBL" id="JAZDQT010000001">
    <property type="protein sequence ID" value="MEE1944587.1"/>
    <property type="molecule type" value="Genomic_DNA"/>
</dbReference>
<evidence type="ECO:0008006" key="3">
    <source>
        <dbReference type="Google" id="ProtNLM"/>
    </source>
</evidence>
<organism evidence="1 2">
    <name type="scientific">Pedobacter albus</name>
    <dbReference type="NCBI Taxonomy" id="3113905"/>
    <lineage>
        <taxon>Bacteria</taxon>
        <taxon>Pseudomonadati</taxon>
        <taxon>Bacteroidota</taxon>
        <taxon>Sphingobacteriia</taxon>
        <taxon>Sphingobacteriales</taxon>
        <taxon>Sphingobacteriaceae</taxon>
        <taxon>Pedobacter</taxon>
    </lineage>
</organism>
<dbReference type="Proteomes" id="UP001336835">
    <property type="component" value="Unassembled WGS sequence"/>
</dbReference>